<dbReference type="CDD" id="cd07814">
    <property type="entry name" value="SRPBCC_CalC_Aha1-like"/>
    <property type="match status" value="1"/>
</dbReference>
<name>A0ABQ3XX91_9ACTN</name>
<gene>
    <name evidence="3" type="ORF">Ade02nite_09110</name>
</gene>
<reference evidence="3 4" key="1">
    <citation type="submission" date="2021-01" db="EMBL/GenBank/DDBJ databases">
        <title>Whole genome shotgun sequence of Actinoplanes deccanensis NBRC 13994.</title>
        <authorList>
            <person name="Komaki H."/>
            <person name="Tamura T."/>
        </authorList>
    </citation>
    <scope>NUCLEOTIDE SEQUENCE [LARGE SCALE GENOMIC DNA]</scope>
    <source>
        <strain evidence="3 4">NBRC 13994</strain>
    </source>
</reference>
<sequence length="146" mass="15972">MTGNFTVRHVHRASVETVFACLTEPEHLTHFWGPAGTHTPLENIVVDLRPGGAFETTMVNDTTGDTYTMRAVYVAVEAPRFLSWRERDSGVLTEVTFADLGDGTTEVVTTQRGLPPHMRTPEARAGWGTALDRAAAYIAALTRRSG</sequence>
<feature type="domain" description="Activator of Hsp90 ATPase homologue 1/2-like C-terminal" evidence="2">
    <location>
        <begin position="13"/>
        <end position="138"/>
    </location>
</feature>
<accession>A0ABQ3XX91</accession>
<keyword evidence="4" id="KW-1185">Reference proteome</keyword>
<dbReference type="SUPFAM" id="SSF55961">
    <property type="entry name" value="Bet v1-like"/>
    <property type="match status" value="1"/>
</dbReference>
<dbReference type="InterPro" id="IPR013538">
    <property type="entry name" value="ASHA1/2-like_C"/>
</dbReference>
<dbReference type="Gene3D" id="3.30.530.20">
    <property type="match status" value="1"/>
</dbReference>
<dbReference type="InterPro" id="IPR023393">
    <property type="entry name" value="START-like_dom_sf"/>
</dbReference>
<protein>
    <recommendedName>
        <fullName evidence="2">Activator of Hsp90 ATPase homologue 1/2-like C-terminal domain-containing protein</fullName>
    </recommendedName>
</protein>
<evidence type="ECO:0000259" key="2">
    <source>
        <dbReference type="Pfam" id="PF08327"/>
    </source>
</evidence>
<proteinExistence type="inferred from homology"/>
<comment type="similarity">
    <text evidence="1">Belongs to the AHA1 family.</text>
</comment>
<evidence type="ECO:0000256" key="1">
    <source>
        <dbReference type="ARBA" id="ARBA00006817"/>
    </source>
</evidence>
<dbReference type="Pfam" id="PF08327">
    <property type="entry name" value="AHSA1"/>
    <property type="match status" value="1"/>
</dbReference>
<evidence type="ECO:0000313" key="4">
    <source>
        <dbReference type="Proteomes" id="UP000609879"/>
    </source>
</evidence>
<organism evidence="3 4">
    <name type="scientific">Paractinoplanes deccanensis</name>
    <dbReference type="NCBI Taxonomy" id="113561"/>
    <lineage>
        <taxon>Bacteria</taxon>
        <taxon>Bacillati</taxon>
        <taxon>Actinomycetota</taxon>
        <taxon>Actinomycetes</taxon>
        <taxon>Micromonosporales</taxon>
        <taxon>Micromonosporaceae</taxon>
        <taxon>Paractinoplanes</taxon>
    </lineage>
</organism>
<dbReference type="Proteomes" id="UP000609879">
    <property type="component" value="Unassembled WGS sequence"/>
</dbReference>
<dbReference type="EMBL" id="BOMI01000013">
    <property type="protein sequence ID" value="GID72270.1"/>
    <property type="molecule type" value="Genomic_DNA"/>
</dbReference>
<evidence type="ECO:0000313" key="3">
    <source>
        <dbReference type="EMBL" id="GID72270.1"/>
    </source>
</evidence>
<comment type="caution">
    <text evidence="3">The sequence shown here is derived from an EMBL/GenBank/DDBJ whole genome shotgun (WGS) entry which is preliminary data.</text>
</comment>